<dbReference type="Proteomes" id="UP001501570">
    <property type="component" value="Unassembled WGS sequence"/>
</dbReference>
<name>A0ABP9S6I7_9ACTN</name>
<reference evidence="3" key="1">
    <citation type="journal article" date="2019" name="Int. J. Syst. Evol. Microbiol.">
        <title>The Global Catalogue of Microorganisms (GCM) 10K type strain sequencing project: providing services to taxonomists for standard genome sequencing and annotation.</title>
        <authorList>
            <consortium name="The Broad Institute Genomics Platform"/>
            <consortium name="The Broad Institute Genome Sequencing Center for Infectious Disease"/>
            <person name="Wu L."/>
            <person name="Ma J."/>
        </authorList>
    </citation>
    <scope>NUCLEOTIDE SEQUENCE [LARGE SCALE GENOMIC DNA]</scope>
    <source>
        <strain evidence="3">JCM 18304</strain>
    </source>
</reference>
<comment type="caution">
    <text evidence="2">The sequence shown here is derived from an EMBL/GenBank/DDBJ whole genome shotgun (WGS) entry which is preliminary data.</text>
</comment>
<organism evidence="2 3">
    <name type="scientific">Rugosimonospora acidiphila</name>
    <dbReference type="NCBI Taxonomy" id="556531"/>
    <lineage>
        <taxon>Bacteria</taxon>
        <taxon>Bacillati</taxon>
        <taxon>Actinomycetota</taxon>
        <taxon>Actinomycetes</taxon>
        <taxon>Micromonosporales</taxon>
        <taxon>Micromonosporaceae</taxon>
        <taxon>Rugosimonospora</taxon>
    </lineage>
</organism>
<keyword evidence="3" id="KW-1185">Reference proteome</keyword>
<proteinExistence type="predicted"/>
<accession>A0ABP9S6I7</accession>
<dbReference type="RefSeq" id="WP_345633045.1">
    <property type="nucleotide sequence ID" value="NZ_BAABJQ010000015.1"/>
</dbReference>
<evidence type="ECO:0000256" key="1">
    <source>
        <dbReference type="SAM" id="MobiDB-lite"/>
    </source>
</evidence>
<sequence>MPSITDVYNQLVSTNGKLDQVNANLVQETLATNNVNAGVQAVNTTLVHGFANVAAGMQVVANEVYLGDQILLHLSQQTDAVLCVLEQISKQTCELVNQASRQTALQERMASDISAVRDLTERANPAAALERGRDEELRARMERCCPDEPVPPPCHHEPCDRPRPLTVKLEPPAVPKFDDGSPQQPR</sequence>
<gene>
    <name evidence="2" type="ORF">GCM10023322_47940</name>
</gene>
<evidence type="ECO:0000313" key="3">
    <source>
        <dbReference type="Proteomes" id="UP001501570"/>
    </source>
</evidence>
<feature type="compositionally biased region" description="Basic and acidic residues" evidence="1">
    <location>
        <begin position="154"/>
        <end position="163"/>
    </location>
</feature>
<evidence type="ECO:0000313" key="2">
    <source>
        <dbReference type="EMBL" id="GAA5191175.1"/>
    </source>
</evidence>
<dbReference type="EMBL" id="BAABJQ010000015">
    <property type="protein sequence ID" value="GAA5191175.1"/>
    <property type="molecule type" value="Genomic_DNA"/>
</dbReference>
<protein>
    <submittedName>
        <fullName evidence="2">Uncharacterized protein</fullName>
    </submittedName>
</protein>
<feature type="region of interest" description="Disordered" evidence="1">
    <location>
        <begin position="144"/>
        <end position="186"/>
    </location>
</feature>